<accession>A0A1V1NUL0</accession>
<proteinExistence type="predicted"/>
<evidence type="ECO:0008006" key="4">
    <source>
        <dbReference type="Google" id="ProtNLM"/>
    </source>
</evidence>
<feature type="transmembrane region" description="Helical" evidence="1">
    <location>
        <begin position="29"/>
        <end position="52"/>
    </location>
</feature>
<evidence type="ECO:0000313" key="3">
    <source>
        <dbReference type="Proteomes" id="UP000189670"/>
    </source>
</evidence>
<keyword evidence="1" id="KW-0812">Transmembrane</keyword>
<name>A0A1V1NUL0_9BACT</name>
<feature type="transmembrane region" description="Helical" evidence="1">
    <location>
        <begin position="88"/>
        <end position="110"/>
    </location>
</feature>
<reference evidence="3" key="1">
    <citation type="submission" date="2012-11" db="EMBL/GenBank/DDBJ databases">
        <authorList>
            <person name="Lucero-Rivera Y.E."/>
            <person name="Tovar-Ramirez D."/>
        </authorList>
    </citation>
    <scope>NUCLEOTIDE SEQUENCE [LARGE SCALE GENOMIC DNA]</scope>
    <source>
        <strain evidence="3">Araruama</strain>
    </source>
</reference>
<dbReference type="EMBL" id="ATBP01002123">
    <property type="protein sequence ID" value="ETR66255.1"/>
    <property type="molecule type" value="Genomic_DNA"/>
</dbReference>
<evidence type="ECO:0000256" key="1">
    <source>
        <dbReference type="SAM" id="Phobius"/>
    </source>
</evidence>
<keyword evidence="1" id="KW-0472">Membrane</keyword>
<comment type="caution">
    <text evidence="2">The sequence shown here is derived from an EMBL/GenBank/DDBJ whole genome shotgun (WGS) entry which is preliminary data.</text>
</comment>
<keyword evidence="1" id="KW-1133">Transmembrane helix</keyword>
<organism evidence="2 3">
    <name type="scientific">Candidatus Magnetoglobus multicellularis str. Araruama</name>
    <dbReference type="NCBI Taxonomy" id="890399"/>
    <lineage>
        <taxon>Bacteria</taxon>
        <taxon>Pseudomonadati</taxon>
        <taxon>Thermodesulfobacteriota</taxon>
        <taxon>Desulfobacteria</taxon>
        <taxon>Desulfobacterales</taxon>
        <taxon>Desulfobacteraceae</taxon>
        <taxon>Candidatus Magnetoglobus</taxon>
    </lineage>
</organism>
<dbReference type="Proteomes" id="UP000189670">
    <property type="component" value="Unassembled WGS sequence"/>
</dbReference>
<sequence length="124" mass="14341">MFVQTATLISHRRHNYGIFLSKGIRQADIYLMIIYQITIALTIGTLLAIVLYNGMRHWINEKLIIAAQSFRDVLTLDHTDLLPLNETDIILCFGIEIAISWIILMIILYFMPLRKKTMPGDLLH</sequence>
<dbReference type="AlphaFoldDB" id="A0A1V1NUL0"/>
<gene>
    <name evidence="2" type="ORF">OMM_13044</name>
</gene>
<evidence type="ECO:0000313" key="2">
    <source>
        <dbReference type="EMBL" id="ETR66255.1"/>
    </source>
</evidence>
<protein>
    <recommendedName>
        <fullName evidence="4">ABC3 transporter permease protein domain-containing protein</fullName>
    </recommendedName>
</protein>